<reference evidence="1 2" key="1">
    <citation type="submission" date="2017-05" db="EMBL/GenBank/DDBJ databases">
        <title>Vagococcus spp. assemblies.</title>
        <authorList>
            <person name="Gulvik C.A."/>
        </authorList>
    </citation>
    <scope>NUCLEOTIDE SEQUENCE [LARGE SCALE GENOMIC DNA]</scope>
    <source>
        <strain evidence="1 2">SS1714</strain>
    </source>
</reference>
<evidence type="ECO:0000313" key="1">
    <source>
        <dbReference type="EMBL" id="RSU12015.1"/>
    </source>
</evidence>
<dbReference type="AlphaFoldDB" id="A0A430AVD9"/>
<keyword evidence="1" id="KW-0808">Transferase</keyword>
<gene>
    <name evidence="1" type="ORF">CBF28_11630</name>
</gene>
<dbReference type="GO" id="GO:0032259">
    <property type="term" value="P:methylation"/>
    <property type="evidence" value="ECO:0007669"/>
    <property type="project" value="UniProtKB-KW"/>
</dbReference>
<dbReference type="SUPFAM" id="SSF53335">
    <property type="entry name" value="S-adenosyl-L-methionine-dependent methyltransferases"/>
    <property type="match status" value="1"/>
</dbReference>
<dbReference type="OrthoDB" id="9792989at2"/>
<dbReference type="GeneID" id="95579230"/>
<comment type="caution">
    <text evidence="1">The sequence shown here is derived from an EMBL/GenBank/DDBJ whole genome shotgun (WGS) entry which is preliminary data.</text>
</comment>
<dbReference type="InterPro" id="IPR010719">
    <property type="entry name" value="MnmM_MeTrfase"/>
</dbReference>
<accession>A0A430AVD9</accession>
<dbReference type="Proteomes" id="UP000288028">
    <property type="component" value="Unassembled WGS sequence"/>
</dbReference>
<dbReference type="PANTHER" id="PTHR35276:SF1">
    <property type="entry name" value="TRNA (MNM(5)S(2)U34)-METHYLTRANSFERASE, CHLOROPLASTIC"/>
    <property type="match status" value="1"/>
</dbReference>
<keyword evidence="2" id="KW-1185">Reference proteome</keyword>
<sequence length="190" mass="21218">MLKTSLRFSHELLEAVVTPGDTVVDATMGNGNDTLFLAQLVGEAGHVYGFDVQETALLNTTKRLEEHQCIKQAHLLLQGHETLGDVLSPEEAVKAAIFNLGYLPKSDKSIVTHEETTIKALNELLIRLEEKGRIILVVYDGHDEGKVEKSAVLDFVQTLPQEKFSVLNYQFINQRNNPPSLIAIERKTKR</sequence>
<dbReference type="RefSeq" id="WP_126795455.1">
    <property type="nucleotide sequence ID" value="NZ_CP060720.1"/>
</dbReference>
<proteinExistence type="predicted"/>
<dbReference type="Pfam" id="PF06962">
    <property type="entry name" value="rRNA_methylase"/>
    <property type="match status" value="1"/>
</dbReference>
<dbReference type="InterPro" id="IPR029063">
    <property type="entry name" value="SAM-dependent_MTases_sf"/>
</dbReference>
<dbReference type="EMBL" id="NGKB01000012">
    <property type="protein sequence ID" value="RSU12015.1"/>
    <property type="molecule type" value="Genomic_DNA"/>
</dbReference>
<protein>
    <submittedName>
        <fullName evidence="1">SAM-dependent methyltransferase</fullName>
    </submittedName>
</protein>
<keyword evidence="1" id="KW-0489">Methyltransferase</keyword>
<organism evidence="1 2">
    <name type="scientific">Vagococcus carniphilus</name>
    <dbReference type="NCBI Taxonomy" id="218144"/>
    <lineage>
        <taxon>Bacteria</taxon>
        <taxon>Bacillati</taxon>
        <taxon>Bacillota</taxon>
        <taxon>Bacilli</taxon>
        <taxon>Lactobacillales</taxon>
        <taxon>Enterococcaceae</taxon>
        <taxon>Vagococcus</taxon>
    </lineage>
</organism>
<dbReference type="Gene3D" id="3.40.50.150">
    <property type="entry name" value="Vaccinia Virus protein VP39"/>
    <property type="match status" value="1"/>
</dbReference>
<dbReference type="GO" id="GO:0008168">
    <property type="term" value="F:methyltransferase activity"/>
    <property type="evidence" value="ECO:0007669"/>
    <property type="project" value="UniProtKB-KW"/>
</dbReference>
<name>A0A430AVD9_9ENTE</name>
<dbReference type="PANTHER" id="PTHR35276">
    <property type="entry name" value="S-ADENOSYL-L-METHIONINE-DEPENDENT METHYLTRANSFERASES SUPERFAMILY PROTEIN"/>
    <property type="match status" value="1"/>
</dbReference>
<evidence type="ECO:0000313" key="2">
    <source>
        <dbReference type="Proteomes" id="UP000288028"/>
    </source>
</evidence>